<evidence type="ECO:0000313" key="2">
    <source>
        <dbReference type="Proteomes" id="UP001283361"/>
    </source>
</evidence>
<proteinExistence type="predicted"/>
<dbReference type="Proteomes" id="UP001283361">
    <property type="component" value="Unassembled WGS sequence"/>
</dbReference>
<protein>
    <submittedName>
        <fullName evidence="1">Uncharacterized protein</fullName>
    </submittedName>
</protein>
<accession>A0AAE1DSH2</accession>
<keyword evidence="2" id="KW-1185">Reference proteome</keyword>
<dbReference type="AlphaFoldDB" id="A0AAE1DSH2"/>
<gene>
    <name evidence="1" type="ORF">RRG08_019022</name>
</gene>
<evidence type="ECO:0000313" key="1">
    <source>
        <dbReference type="EMBL" id="KAK3781396.1"/>
    </source>
</evidence>
<reference evidence="1" key="1">
    <citation type="journal article" date="2023" name="G3 (Bethesda)">
        <title>A reference genome for the long-term kleptoplast-retaining sea slug Elysia crispata morphotype clarki.</title>
        <authorList>
            <person name="Eastman K.E."/>
            <person name="Pendleton A.L."/>
            <person name="Shaikh M.A."/>
            <person name="Suttiyut T."/>
            <person name="Ogas R."/>
            <person name="Tomko P."/>
            <person name="Gavelis G."/>
            <person name="Widhalm J.R."/>
            <person name="Wisecaver J.H."/>
        </authorList>
    </citation>
    <scope>NUCLEOTIDE SEQUENCE</scope>
    <source>
        <strain evidence="1">ECLA1</strain>
    </source>
</reference>
<comment type="caution">
    <text evidence="1">The sequence shown here is derived from an EMBL/GenBank/DDBJ whole genome shotgun (WGS) entry which is preliminary data.</text>
</comment>
<organism evidence="1 2">
    <name type="scientific">Elysia crispata</name>
    <name type="common">lettuce slug</name>
    <dbReference type="NCBI Taxonomy" id="231223"/>
    <lineage>
        <taxon>Eukaryota</taxon>
        <taxon>Metazoa</taxon>
        <taxon>Spiralia</taxon>
        <taxon>Lophotrochozoa</taxon>
        <taxon>Mollusca</taxon>
        <taxon>Gastropoda</taxon>
        <taxon>Heterobranchia</taxon>
        <taxon>Euthyneura</taxon>
        <taxon>Panpulmonata</taxon>
        <taxon>Sacoglossa</taxon>
        <taxon>Placobranchoidea</taxon>
        <taxon>Plakobranchidae</taxon>
        <taxon>Elysia</taxon>
    </lineage>
</organism>
<name>A0AAE1DSH2_9GAST</name>
<dbReference type="EMBL" id="JAWDGP010002624">
    <property type="protein sequence ID" value="KAK3781396.1"/>
    <property type="molecule type" value="Genomic_DNA"/>
</dbReference>
<sequence>MCDARALAPMLAVYRQRLRLSPPSGEQLRQRQSRGFLSTLLEWSLPELPCDQWSSPALAGLTGQLRQEDLRNTGTLDTRGPVTPGDKTRSLLGHAEVVCKHCHMTTAARICSILGQAGPHCGIMALPRKACLIQIHCHPIFSPCLVSFRIL</sequence>